<dbReference type="SUPFAM" id="SSF56300">
    <property type="entry name" value="Metallo-dependent phosphatases"/>
    <property type="match status" value="1"/>
</dbReference>
<keyword evidence="1" id="KW-0479">Metal-binding</keyword>
<dbReference type="Proteomes" id="UP000678513">
    <property type="component" value="Chromosome"/>
</dbReference>
<proteinExistence type="predicted"/>
<evidence type="ECO:0000259" key="3">
    <source>
        <dbReference type="Pfam" id="PF00149"/>
    </source>
</evidence>
<dbReference type="InterPro" id="IPR004843">
    <property type="entry name" value="Calcineurin-like_PHP"/>
</dbReference>
<reference evidence="4 5" key="1">
    <citation type="submission" date="2021-03" db="EMBL/GenBank/DDBJ databases">
        <title>Human Oral Microbial Genomes.</title>
        <authorList>
            <person name="Johnston C.D."/>
            <person name="Chen T."/>
            <person name="Dewhirst F.E."/>
        </authorList>
    </citation>
    <scope>NUCLEOTIDE SEQUENCE [LARGE SCALE GENOMIC DNA]</scope>
    <source>
        <strain evidence="4 5">DSMZ 100122</strain>
    </source>
</reference>
<evidence type="ECO:0000256" key="1">
    <source>
        <dbReference type="ARBA" id="ARBA00022723"/>
    </source>
</evidence>
<gene>
    <name evidence="4" type="ORF">J5A65_06940</name>
</gene>
<dbReference type="PANTHER" id="PTHR31302:SF31">
    <property type="entry name" value="PHOSPHODIESTERASE YAEI"/>
    <property type="match status" value="1"/>
</dbReference>
<evidence type="ECO:0000256" key="2">
    <source>
        <dbReference type="ARBA" id="ARBA00022801"/>
    </source>
</evidence>
<feature type="domain" description="Calcineurin-like phosphoesterase" evidence="3">
    <location>
        <begin position="54"/>
        <end position="215"/>
    </location>
</feature>
<organism evidence="4 5">
    <name type="scientific">Arachnia rubra</name>
    <dbReference type="NCBI Taxonomy" id="1547448"/>
    <lineage>
        <taxon>Bacteria</taxon>
        <taxon>Bacillati</taxon>
        <taxon>Actinomycetota</taxon>
        <taxon>Actinomycetes</taxon>
        <taxon>Propionibacteriales</taxon>
        <taxon>Propionibacteriaceae</taxon>
        <taxon>Arachnia</taxon>
    </lineage>
</organism>
<sequence>MPEPGKHLWRKRLAIALAVTVCAAAAIAGEVYREVNTTRLVTETTSTDKLAGELRIMQLSDIHVRDNSAQLASIVSQIRDAAPDLIVIAGDTLNTYNETLDPLQELFSQLAELGVPMYAVLGNHDHWSEELPQLLDLYARYGIKLIDNRHEVVTGGFGTFTLVGAGDAFTSHAHLAEALEGAPEGFRFLLTHAPEIAPQLEAADIDYAVCGHTHGGQVALPFIGALYAPGQGLFPKYSRGRYQVGKSTLYIDSGVGVTEPDVRFLVQSQIVLHIFRP</sequence>
<name>A0ABX7Y992_9ACTN</name>
<protein>
    <submittedName>
        <fullName evidence="4">Metallophosphoesterase</fullName>
    </submittedName>
</protein>
<dbReference type="Gene3D" id="3.60.21.10">
    <property type="match status" value="1"/>
</dbReference>
<evidence type="ECO:0000313" key="4">
    <source>
        <dbReference type="EMBL" id="QUC09438.1"/>
    </source>
</evidence>
<dbReference type="InterPro" id="IPR029052">
    <property type="entry name" value="Metallo-depent_PP-like"/>
</dbReference>
<dbReference type="InterPro" id="IPR051158">
    <property type="entry name" value="Metallophosphoesterase_sf"/>
</dbReference>
<dbReference type="PANTHER" id="PTHR31302">
    <property type="entry name" value="TRANSMEMBRANE PROTEIN WITH METALLOPHOSPHOESTERASE DOMAIN-RELATED"/>
    <property type="match status" value="1"/>
</dbReference>
<keyword evidence="2" id="KW-0378">Hydrolase</keyword>
<evidence type="ECO:0000313" key="5">
    <source>
        <dbReference type="Proteomes" id="UP000678513"/>
    </source>
</evidence>
<accession>A0ABX7Y992</accession>
<dbReference type="CDD" id="cd07385">
    <property type="entry name" value="MPP_YkuE_C"/>
    <property type="match status" value="1"/>
</dbReference>
<dbReference type="RefSeq" id="WP_212327037.1">
    <property type="nucleotide sequence ID" value="NZ_AP024463.1"/>
</dbReference>
<dbReference type="Pfam" id="PF00149">
    <property type="entry name" value="Metallophos"/>
    <property type="match status" value="1"/>
</dbReference>
<keyword evidence="5" id="KW-1185">Reference proteome</keyword>
<dbReference type="EMBL" id="CP072384">
    <property type="protein sequence ID" value="QUC09438.1"/>
    <property type="molecule type" value="Genomic_DNA"/>
</dbReference>